<sequence>MDDRDAIVTTVSDYWEGWFDGDGDRMARAVHPGLAKTGVVIDAPGPRITGTMTAEDMIRWTRAGEGVAEKPADAGFELTINDIYHEIATATVRSGIYREYLHLAKTPDGWRIVSALYTHVREDPAPTGT</sequence>
<organism evidence="1 2">
    <name type="scientific">Phytohabitans aurantiacus</name>
    <dbReference type="NCBI Taxonomy" id="3016789"/>
    <lineage>
        <taxon>Bacteria</taxon>
        <taxon>Bacillati</taxon>
        <taxon>Actinomycetota</taxon>
        <taxon>Actinomycetes</taxon>
        <taxon>Micromonosporales</taxon>
        <taxon>Micromonosporaceae</taxon>
    </lineage>
</organism>
<name>A0ABQ5R666_9ACTN</name>
<accession>A0ABQ5R666</accession>
<dbReference type="Proteomes" id="UP001144280">
    <property type="component" value="Unassembled WGS sequence"/>
</dbReference>
<evidence type="ECO:0000313" key="2">
    <source>
        <dbReference type="Proteomes" id="UP001144280"/>
    </source>
</evidence>
<dbReference type="EMBL" id="BSDI01000057">
    <property type="protein sequence ID" value="GLI02269.1"/>
    <property type="molecule type" value="Genomic_DNA"/>
</dbReference>
<gene>
    <name evidence="1" type="ORF">Pa4123_75470</name>
</gene>
<proteinExistence type="predicted"/>
<comment type="caution">
    <text evidence="1">The sequence shown here is derived from an EMBL/GenBank/DDBJ whole genome shotgun (WGS) entry which is preliminary data.</text>
</comment>
<reference evidence="1" key="1">
    <citation type="submission" date="2022-12" db="EMBL/GenBank/DDBJ databases">
        <title>New Phytohabitans aurantiacus sp. RD004123 nov., an actinomycete isolated from soil.</title>
        <authorList>
            <person name="Triningsih D.W."/>
            <person name="Harunari E."/>
            <person name="Igarashi Y."/>
        </authorList>
    </citation>
    <scope>NUCLEOTIDE SEQUENCE</scope>
    <source>
        <strain evidence="1">RD004123</strain>
    </source>
</reference>
<protein>
    <recommendedName>
        <fullName evidence="3">SnoaL-like domain-containing protein</fullName>
    </recommendedName>
</protein>
<dbReference type="Gene3D" id="3.10.450.50">
    <property type="match status" value="1"/>
</dbReference>
<keyword evidence="2" id="KW-1185">Reference proteome</keyword>
<dbReference type="RefSeq" id="WP_281903761.1">
    <property type="nucleotide sequence ID" value="NZ_BSDI01000057.1"/>
</dbReference>
<dbReference type="Pfam" id="PF12893">
    <property type="entry name" value="Lumazine_bd_2"/>
    <property type="match status" value="1"/>
</dbReference>
<evidence type="ECO:0008006" key="3">
    <source>
        <dbReference type="Google" id="ProtNLM"/>
    </source>
</evidence>
<dbReference type="InterPro" id="IPR032710">
    <property type="entry name" value="NTF2-like_dom_sf"/>
</dbReference>
<dbReference type="SUPFAM" id="SSF54427">
    <property type="entry name" value="NTF2-like"/>
    <property type="match status" value="1"/>
</dbReference>
<dbReference type="InterPro" id="IPR039437">
    <property type="entry name" value="FrzH/put_lumazine-bd"/>
</dbReference>
<evidence type="ECO:0000313" key="1">
    <source>
        <dbReference type="EMBL" id="GLI02269.1"/>
    </source>
</evidence>